<feature type="compositionally biased region" description="Polar residues" evidence="1">
    <location>
        <begin position="252"/>
        <end position="266"/>
    </location>
</feature>
<organism evidence="2 3">
    <name type="scientific">Trichonephila clavata</name>
    <name type="common">Joro spider</name>
    <name type="synonym">Nephila clavata</name>
    <dbReference type="NCBI Taxonomy" id="2740835"/>
    <lineage>
        <taxon>Eukaryota</taxon>
        <taxon>Metazoa</taxon>
        <taxon>Ecdysozoa</taxon>
        <taxon>Arthropoda</taxon>
        <taxon>Chelicerata</taxon>
        <taxon>Arachnida</taxon>
        <taxon>Araneae</taxon>
        <taxon>Araneomorphae</taxon>
        <taxon>Entelegynae</taxon>
        <taxon>Araneoidea</taxon>
        <taxon>Nephilidae</taxon>
        <taxon>Trichonephila</taxon>
    </lineage>
</organism>
<dbReference type="AlphaFoldDB" id="A0A8X6LYH1"/>
<dbReference type="Proteomes" id="UP000887116">
    <property type="component" value="Unassembled WGS sequence"/>
</dbReference>
<sequence length="317" mass="36856">MNSTHSDLDNTRRGVNNLRGSDRLRHWRPTEIPELRASAGFRVLPELFFSGKENVSEIISNIDDNIAYYEIPANLACAYLKGHLIGRALDWFEVIGFEYVNEEATAFATLKKKLSDSFHVVRNKSELEAQFFSSKQRRGQAPSDFICQLLKIHKALNLNYDEIKLVDHIVMRLEPQIMDYLEVRNPTTKAQLIELVDRYEERHNCRENQGSSNNFARRGWDMSRNPEERRNNGNCRDTGVGNRQNDQRGLSRGENNFSRHNYQNQGFEGGNRYNHPNQRTDRYQNRRIVVRKGPSDDSAKQNWRVLIATAEGREMPI</sequence>
<accession>A0A8X6LYH1</accession>
<feature type="compositionally biased region" description="Basic and acidic residues" evidence="1">
    <location>
        <begin position="218"/>
        <end position="231"/>
    </location>
</feature>
<keyword evidence="3" id="KW-1185">Reference proteome</keyword>
<name>A0A8X6LYH1_TRICU</name>
<evidence type="ECO:0000313" key="2">
    <source>
        <dbReference type="EMBL" id="GFR24684.1"/>
    </source>
</evidence>
<reference evidence="2" key="1">
    <citation type="submission" date="2020-07" db="EMBL/GenBank/DDBJ databases">
        <title>Multicomponent nature underlies the extraordinary mechanical properties of spider dragline silk.</title>
        <authorList>
            <person name="Kono N."/>
            <person name="Nakamura H."/>
            <person name="Mori M."/>
            <person name="Yoshida Y."/>
            <person name="Ohtoshi R."/>
            <person name="Malay A.D."/>
            <person name="Moran D.A.P."/>
            <person name="Tomita M."/>
            <person name="Numata K."/>
            <person name="Arakawa K."/>
        </authorList>
    </citation>
    <scope>NUCLEOTIDE SEQUENCE</scope>
</reference>
<gene>
    <name evidence="2" type="primary">NCL1_59947</name>
    <name evidence="2" type="ORF">TNCT_230271</name>
</gene>
<dbReference type="OrthoDB" id="6468149at2759"/>
<comment type="caution">
    <text evidence="2">The sequence shown here is derived from an EMBL/GenBank/DDBJ whole genome shotgun (WGS) entry which is preliminary data.</text>
</comment>
<feature type="region of interest" description="Disordered" evidence="1">
    <location>
        <begin position="206"/>
        <end position="280"/>
    </location>
</feature>
<dbReference type="EMBL" id="BMAO01028438">
    <property type="protein sequence ID" value="GFR24684.1"/>
    <property type="molecule type" value="Genomic_DNA"/>
</dbReference>
<evidence type="ECO:0000256" key="1">
    <source>
        <dbReference type="SAM" id="MobiDB-lite"/>
    </source>
</evidence>
<evidence type="ECO:0000313" key="3">
    <source>
        <dbReference type="Proteomes" id="UP000887116"/>
    </source>
</evidence>
<protein>
    <submittedName>
        <fullName evidence="2">Uncharacterized protein</fullName>
    </submittedName>
</protein>
<proteinExistence type="predicted"/>